<accession>A0A428RPK9</accession>
<dbReference type="AlphaFoldDB" id="A0A428RPK9"/>
<name>A0A428RPK9_9HYPO</name>
<dbReference type="STRING" id="1325735.A0A428RPK9"/>
<evidence type="ECO:0000313" key="2">
    <source>
        <dbReference type="EMBL" id="RSL79474.1"/>
    </source>
</evidence>
<proteinExistence type="predicted"/>
<organism evidence="2 3">
    <name type="scientific">Fusarium oligoseptatum</name>
    <dbReference type="NCBI Taxonomy" id="2604345"/>
    <lineage>
        <taxon>Eukaryota</taxon>
        <taxon>Fungi</taxon>
        <taxon>Dikarya</taxon>
        <taxon>Ascomycota</taxon>
        <taxon>Pezizomycotina</taxon>
        <taxon>Sordariomycetes</taxon>
        <taxon>Hypocreomycetidae</taxon>
        <taxon>Hypocreales</taxon>
        <taxon>Nectriaceae</taxon>
        <taxon>Fusarium</taxon>
        <taxon>Fusarium solani species complex</taxon>
    </lineage>
</organism>
<dbReference type="EMBL" id="NKCK01000606">
    <property type="protein sequence ID" value="RSL79474.1"/>
    <property type="molecule type" value="Genomic_DNA"/>
</dbReference>
<reference evidence="2 3" key="1">
    <citation type="submission" date="2017-06" db="EMBL/GenBank/DDBJ databases">
        <title>Comparative genomic analysis of Ambrosia Fusariam Clade fungi.</title>
        <authorList>
            <person name="Stajich J.E."/>
            <person name="Carrillo J."/>
            <person name="Kijimoto T."/>
            <person name="Eskalen A."/>
            <person name="O'Donnell K."/>
            <person name="Kasson M."/>
        </authorList>
    </citation>
    <scope>NUCLEOTIDE SEQUENCE [LARGE SCALE GENOMIC DNA]</scope>
    <source>
        <strain evidence="2 3">NRRL62579</strain>
    </source>
</reference>
<evidence type="ECO:0000313" key="3">
    <source>
        <dbReference type="Proteomes" id="UP000287144"/>
    </source>
</evidence>
<keyword evidence="3" id="KW-1185">Reference proteome</keyword>
<protein>
    <submittedName>
        <fullName evidence="2">Uncharacterized protein</fullName>
    </submittedName>
</protein>
<dbReference type="Proteomes" id="UP000287144">
    <property type="component" value="Unassembled WGS sequence"/>
</dbReference>
<evidence type="ECO:0000256" key="1">
    <source>
        <dbReference type="SAM" id="MobiDB-lite"/>
    </source>
</evidence>
<feature type="region of interest" description="Disordered" evidence="1">
    <location>
        <begin position="340"/>
        <end position="381"/>
    </location>
</feature>
<sequence length="381" mass="43613">GLQDIFDAGFTKHNIISGFTKSGIWPVDRTPVIAYMQQKKMKARQAINPAFASLLPDDARFQRASDVTKDMSEKYSHLLSSPTRGELRQVRKVVTEALLLHETVQAYIDDRISRLEKAYHQKRKGKRVKPLGDFSQSVSLAEIRQQQEDYIAEREEKEIKSQIRNTRKFVIQEMDKIKAQWRSDKQGLQFKQWLRHTGKDVEYWSMDENRARMAKSLSQKEDFFMIDTELTPEVRESVRNANYAPKPLNAVDWGARSDDDVEITVNAAHNSEEEEGDDDEEELRFLPMPQIDENGMLPPWAHSPPPRESSLRAHTPCPIQWPPQHLQTLVGKVAIFRNPQDQISLHEGPPQGNAGPVELGGRPSPRKATLEEPVADTIFIS</sequence>
<comment type="caution">
    <text evidence="2">The sequence shown here is derived from an EMBL/GenBank/DDBJ whole genome shotgun (WGS) entry which is preliminary data.</text>
</comment>
<gene>
    <name evidence="2" type="ORF">CEP52_017521</name>
</gene>
<feature type="non-terminal residue" evidence="2">
    <location>
        <position position="1"/>
    </location>
</feature>
<feature type="region of interest" description="Disordered" evidence="1">
    <location>
        <begin position="290"/>
        <end position="314"/>
    </location>
</feature>